<dbReference type="WBParaSite" id="scf7180000419916.g4489">
    <property type="protein sequence ID" value="scf7180000419916.g4489"/>
    <property type="gene ID" value="scf7180000419916.g4489"/>
</dbReference>
<dbReference type="GO" id="GO:0003676">
    <property type="term" value="F:nucleic acid binding"/>
    <property type="evidence" value="ECO:0007669"/>
    <property type="project" value="InterPro"/>
</dbReference>
<dbReference type="PROSITE" id="PS51194">
    <property type="entry name" value="HELICASE_CTER"/>
    <property type="match status" value="1"/>
</dbReference>
<evidence type="ECO:0000313" key="11">
    <source>
        <dbReference type="WBParaSite" id="scf7180000419916.g4489"/>
    </source>
</evidence>
<dbReference type="InterPro" id="IPR027417">
    <property type="entry name" value="P-loop_NTPase"/>
</dbReference>
<keyword evidence="5" id="KW-0067">ATP-binding</keyword>
<accession>A0A915NLP2</accession>
<evidence type="ECO:0000256" key="7">
    <source>
        <dbReference type="SAM" id="SignalP"/>
    </source>
</evidence>
<feature type="domain" description="Helicase ATP-binding" evidence="8">
    <location>
        <begin position="342"/>
        <end position="488"/>
    </location>
</feature>
<dbReference type="Pfam" id="PF00271">
    <property type="entry name" value="Helicase_C"/>
    <property type="match status" value="1"/>
</dbReference>
<evidence type="ECO:0000256" key="6">
    <source>
        <dbReference type="SAM" id="MobiDB-lite"/>
    </source>
</evidence>
<dbReference type="Pfam" id="PF00270">
    <property type="entry name" value="DEAD"/>
    <property type="match status" value="1"/>
</dbReference>
<evidence type="ECO:0000259" key="9">
    <source>
        <dbReference type="PROSITE" id="PS51194"/>
    </source>
</evidence>
<dbReference type="Proteomes" id="UP000887560">
    <property type="component" value="Unplaced"/>
</dbReference>
<organism evidence="10 11">
    <name type="scientific">Meloidogyne floridensis</name>
    <dbReference type="NCBI Taxonomy" id="298350"/>
    <lineage>
        <taxon>Eukaryota</taxon>
        <taxon>Metazoa</taxon>
        <taxon>Ecdysozoa</taxon>
        <taxon>Nematoda</taxon>
        <taxon>Chromadorea</taxon>
        <taxon>Rhabditida</taxon>
        <taxon>Tylenchina</taxon>
        <taxon>Tylenchomorpha</taxon>
        <taxon>Tylenchoidea</taxon>
        <taxon>Meloidogynidae</taxon>
        <taxon>Meloidogyninae</taxon>
        <taxon>Meloidogyne</taxon>
    </lineage>
</organism>
<feature type="signal peptide" evidence="7">
    <location>
        <begin position="1"/>
        <end position="19"/>
    </location>
</feature>
<feature type="domain" description="Helicase C-terminal" evidence="9">
    <location>
        <begin position="423"/>
        <end position="572"/>
    </location>
</feature>
<dbReference type="GO" id="GO:0003724">
    <property type="term" value="F:RNA helicase activity"/>
    <property type="evidence" value="ECO:0007669"/>
    <property type="project" value="UniProtKB-EC"/>
</dbReference>
<evidence type="ECO:0000313" key="10">
    <source>
        <dbReference type="Proteomes" id="UP000887560"/>
    </source>
</evidence>
<proteinExistence type="predicted"/>
<sequence length="631" mass="72932">MRVLETLFLLTILLSIVFGMRGGRPSSSFQGNVGTEQPQEETNIEPRGRPQIRPLFQLVGESLKIVKQEVYYENEFYTKIVDENGITQHFKEENEKLENSFNEEFVTLFFKELIKARNIYREALIKQKLEKEKKNSIRTSVSARKSGSDRSERLQQFSVQTTKKFTPQILGREDEDFETYSNSKLHQNDKEIFDNFHTLVYYKPYDCIAKKDLYNHDELENSFKISENNTKNGFTELNRIYALNKAIKSLCEFKNFSAVKHESLLKKFLESKGSWENQGSRNQAFEEEIYQTSSLPVDETYFEMSDSISVDIERFSNNITNDVIPINNASFFLDKEVKAFYPKALILLPTRELAQQTYREVLKLTYRTPLVPALVHGGHNNYAPQHGCDILVATPLRLIEMMKNSVINLSQSTFSVMDESDRLLDSSFAHQTGEIITQLPAKEERTTGRLSIQNRLKHDHFNCLAFHGDVGPKERKENLSKFKSGTIRLLIASDVLARGIDIGDITHVINFDTPEAYQNYVHRIGRTARVGREGTSITFVNEQTKIIMDLYNSIENKNVFPQEMSNRVNELKQKEELSYYNQQIGGGQLDPYRSSYSGGSQRYLLGNPDMFTHEVETYIYFIVKSISLRCR</sequence>
<dbReference type="GO" id="GO:0016787">
    <property type="term" value="F:hydrolase activity"/>
    <property type="evidence" value="ECO:0007669"/>
    <property type="project" value="UniProtKB-KW"/>
</dbReference>
<keyword evidence="3" id="KW-0378">Hydrolase</keyword>
<evidence type="ECO:0000256" key="4">
    <source>
        <dbReference type="ARBA" id="ARBA00022806"/>
    </source>
</evidence>
<reference evidence="11" key="1">
    <citation type="submission" date="2022-11" db="UniProtKB">
        <authorList>
            <consortium name="WormBaseParasite"/>
        </authorList>
    </citation>
    <scope>IDENTIFICATION</scope>
</reference>
<dbReference type="Gene3D" id="3.40.50.300">
    <property type="entry name" value="P-loop containing nucleotide triphosphate hydrolases"/>
    <property type="match status" value="2"/>
</dbReference>
<dbReference type="EC" id="3.6.4.13" evidence="1"/>
<evidence type="ECO:0000256" key="3">
    <source>
        <dbReference type="ARBA" id="ARBA00022801"/>
    </source>
</evidence>
<evidence type="ECO:0000259" key="8">
    <source>
        <dbReference type="PROSITE" id="PS51192"/>
    </source>
</evidence>
<keyword evidence="4" id="KW-0347">Helicase</keyword>
<dbReference type="GO" id="GO:0005524">
    <property type="term" value="F:ATP binding"/>
    <property type="evidence" value="ECO:0007669"/>
    <property type="project" value="UniProtKB-KW"/>
</dbReference>
<dbReference type="InterPro" id="IPR014001">
    <property type="entry name" value="Helicase_ATP-bd"/>
</dbReference>
<keyword evidence="7" id="KW-0732">Signal</keyword>
<dbReference type="SUPFAM" id="SSF52540">
    <property type="entry name" value="P-loop containing nucleoside triphosphate hydrolases"/>
    <property type="match status" value="1"/>
</dbReference>
<keyword evidence="10" id="KW-1185">Reference proteome</keyword>
<feature type="chain" id="PRO_5037287546" description="RNA helicase" evidence="7">
    <location>
        <begin position="20"/>
        <end position="631"/>
    </location>
</feature>
<feature type="compositionally biased region" description="Polar residues" evidence="6">
    <location>
        <begin position="27"/>
        <end position="37"/>
    </location>
</feature>
<name>A0A915NLP2_9BILA</name>
<dbReference type="SMART" id="SM00490">
    <property type="entry name" value="HELICc"/>
    <property type="match status" value="1"/>
</dbReference>
<evidence type="ECO:0000256" key="2">
    <source>
        <dbReference type="ARBA" id="ARBA00022741"/>
    </source>
</evidence>
<dbReference type="AlphaFoldDB" id="A0A915NLP2"/>
<keyword evidence="2" id="KW-0547">Nucleotide-binding</keyword>
<evidence type="ECO:0000256" key="5">
    <source>
        <dbReference type="ARBA" id="ARBA00022840"/>
    </source>
</evidence>
<dbReference type="InterPro" id="IPR001650">
    <property type="entry name" value="Helicase_C-like"/>
</dbReference>
<dbReference type="PANTHER" id="PTHR47958">
    <property type="entry name" value="ATP-DEPENDENT RNA HELICASE DBP3"/>
    <property type="match status" value="1"/>
</dbReference>
<dbReference type="InterPro" id="IPR011545">
    <property type="entry name" value="DEAD/DEAH_box_helicase_dom"/>
</dbReference>
<dbReference type="CDD" id="cd18787">
    <property type="entry name" value="SF2_C_DEAD"/>
    <property type="match status" value="1"/>
</dbReference>
<feature type="region of interest" description="Disordered" evidence="6">
    <location>
        <begin position="27"/>
        <end position="47"/>
    </location>
</feature>
<protein>
    <recommendedName>
        <fullName evidence="1">RNA helicase</fullName>
        <ecNumber evidence="1">3.6.4.13</ecNumber>
    </recommendedName>
</protein>
<evidence type="ECO:0000256" key="1">
    <source>
        <dbReference type="ARBA" id="ARBA00012552"/>
    </source>
</evidence>
<dbReference type="PROSITE" id="PS51192">
    <property type="entry name" value="HELICASE_ATP_BIND_1"/>
    <property type="match status" value="1"/>
</dbReference>
<dbReference type="SMART" id="SM00487">
    <property type="entry name" value="DEXDc"/>
    <property type="match status" value="1"/>
</dbReference>